<evidence type="ECO:0000313" key="3">
    <source>
        <dbReference type="Proteomes" id="UP001195483"/>
    </source>
</evidence>
<dbReference type="InterPro" id="IPR043502">
    <property type="entry name" value="DNA/RNA_pol_sf"/>
</dbReference>
<dbReference type="CDD" id="cd01647">
    <property type="entry name" value="RT_LTR"/>
    <property type="match status" value="1"/>
</dbReference>
<dbReference type="Pfam" id="PF00078">
    <property type="entry name" value="RVT_1"/>
    <property type="match status" value="1"/>
</dbReference>
<dbReference type="PANTHER" id="PTHR24559:SF444">
    <property type="entry name" value="REVERSE TRANSCRIPTASE DOMAIN-CONTAINING PROTEIN"/>
    <property type="match status" value="1"/>
</dbReference>
<dbReference type="InterPro" id="IPR043128">
    <property type="entry name" value="Rev_trsase/Diguanyl_cyclase"/>
</dbReference>
<dbReference type="Gene3D" id="3.10.10.10">
    <property type="entry name" value="HIV Type 1 Reverse Transcriptase, subunit A, domain 1"/>
    <property type="match status" value="1"/>
</dbReference>
<feature type="domain" description="Reverse transcriptase" evidence="1">
    <location>
        <begin position="47"/>
        <end position="207"/>
    </location>
</feature>
<accession>A0AAE0W6H2</accession>
<gene>
    <name evidence="2" type="ORF">CHS0354_018738</name>
</gene>
<dbReference type="Gene3D" id="3.30.70.270">
    <property type="match status" value="1"/>
</dbReference>
<organism evidence="2 3">
    <name type="scientific">Potamilus streckersoni</name>
    <dbReference type="NCBI Taxonomy" id="2493646"/>
    <lineage>
        <taxon>Eukaryota</taxon>
        <taxon>Metazoa</taxon>
        <taxon>Spiralia</taxon>
        <taxon>Lophotrochozoa</taxon>
        <taxon>Mollusca</taxon>
        <taxon>Bivalvia</taxon>
        <taxon>Autobranchia</taxon>
        <taxon>Heteroconchia</taxon>
        <taxon>Palaeoheterodonta</taxon>
        <taxon>Unionida</taxon>
        <taxon>Unionoidea</taxon>
        <taxon>Unionidae</taxon>
        <taxon>Ambleminae</taxon>
        <taxon>Lampsilini</taxon>
        <taxon>Potamilus</taxon>
    </lineage>
</organism>
<dbReference type="InterPro" id="IPR000477">
    <property type="entry name" value="RT_dom"/>
</dbReference>
<comment type="caution">
    <text evidence="2">The sequence shown here is derived from an EMBL/GenBank/DDBJ whole genome shotgun (WGS) entry which is preliminary data.</text>
</comment>
<keyword evidence="3" id="KW-1185">Reference proteome</keyword>
<evidence type="ECO:0000313" key="2">
    <source>
        <dbReference type="EMBL" id="KAK3602879.1"/>
    </source>
</evidence>
<dbReference type="AlphaFoldDB" id="A0AAE0W6H2"/>
<dbReference type="SUPFAM" id="SSF56672">
    <property type="entry name" value="DNA/RNA polymerases"/>
    <property type="match status" value="1"/>
</dbReference>
<reference evidence="2" key="3">
    <citation type="submission" date="2023-05" db="EMBL/GenBank/DDBJ databases">
        <authorList>
            <person name="Smith C.H."/>
        </authorList>
    </citation>
    <scope>NUCLEOTIDE SEQUENCE</scope>
    <source>
        <strain evidence="2">CHS0354</strain>
        <tissue evidence="2">Mantle</tissue>
    </source>
</reference>
<sequence length="207" mass="24616">MLTDWPGKMELEEFTIKLLDEKLVKLKPYPLPYAKLENDRKEIQTMIELGIIEPAELAYSYPVLLVQSNDRTYRFGVDYRKLNRITEFQLELLSDPESIFEVVTKEKYFSKIDLSKVYWQIPVRKEDREKLAFATPDGTYQWIVMPFGVQNALGIFMCMMRKLLRPLKGTGLSNFIDDLLLVTEIWDEHIIFLLYCIFLYFCYELYC</sequence>
<dbReference type="Proteomes" id="UP001195483">
    <property type="component" value="Unassembled WGS sequence"/>
</dbReference>
<dbReference type="PROSITE" id="PS50878">
    <property type="entry name" value="RT_POL"/>
    <property type="match status" value="1"/>
</dbReference>
<dbReference type="EMBL" id="JAEAOA010001148">
    <property type="protein sequence ID" value="KAK3602879.1"/>
    <property type="molecule type" value="Genomic_DNA"/>
</dbReference>
<reference evidence="2" key="1">
    <citation type="journal article" date="2021" name="Genome Biol. Evol.">
        <title>A High-Quality Reference Genome for a Parasitic Bivalve with Doubly Uniparental Inheritance (Bivalvia: Unionida).</title>
        <authorList>
            <person name="Smith C.H."/>
        </authorList>
    </citation>
    <scope>NUCLEOTIDE SEQUENCE</scope>
    <source>
        <strain evidence="2">CHS0354</strain>
    </source>
</reference>
<dbReference type="InterPro" id="IPR053134">
    <property type="entry name" value="RNA-dir_DNA_polymerase"/>
</dbReference>
<proteinExistence type="predicted"/>
<name>A0AAE0W6H2_9BIVA</name>
<protein>
    <recommendedName>
        <fullName evidence="1">Reverse transcriptase domain-containing protein</fullName>
    </recommendedName>
</protein>
<evidence type="ECO:0000259" key="1">
    <source>
        <dbReference type="PROSITE" id="PS50878"/>
    </source>
</evidence>
<dbReference type="PANTHER" id="PTHR24559">
    <property type="entry name" value="TRANSPOSON TY3-I GAG-POL POLYPROTEIN"/>
    <property type="match status" value="1"/>
</dbReference>
<reference evidence="2" key="2">
    <citation type="journal article" date="2021" name="Genome Biol. Evol.">
        <title>Developing a high-quality reference genome for a parasitic bivalve with doubly uniparental inheritance (Bivalvia: Unionida).</title>
        <authorList>
            <person name="Smith C.H."/>
        </authorList>
    </citation>
    <scope>NUCLEOTIDE SEQUENCE</scope>
    <source>
        <strain evidence="2">CHS0354</strain>
        <tissue evidence="2">Mantle</tissue>
    </source>
</reference>